<dbReference type="EC" id="6.3.4.20" evidence="9 11"/>
<evidence type="ECO:0000256" key="3">
    <source>
        <dbReference type="ARBA" id="ARBA00022723"/>
    </source>
</evidence>
<evidence type="ECO:0000256" key="1">
    <source>
        <dbReference type="ARBA" id="ARBA00005061"/>
    </source>
</evidence>
<comment type="catalytic activity">
    <reaction evidence="10 11">
        <text>7-carboxy-7-carbaguanine + NH4(+) + 2 ATP = 7-cyano-7-carbaguanine + 2 AMP + 2 diphosphate + 2 H(+)</text>
        <dbReference type="Rhea" id="RHEA:27982"/>
        <dbReference type="ChEBI" id="CHEBI:15378"/>
        <dbReference type="ChEBI" id="CHEBI:28938"/>
        <dbReference type="ChEBI" id="CHEBI:30616"/>
        <dbReference type="ChEBI" id="CHEBI:33019"/>
        <dbReference type="ChEBI" id="CHEBI:45075"/>
        <dbReference type="ChEBI" id="CHEBI:61036"/>
        <dbReference type="ChEBI" id="CHEBI:456215"/>
        <dbReference type="EC" id="6.3.4.20"/>
    </reaction>
</comment>
<dbReference type="NCBIfam" id="TIGR00364">
    <property type="entry name" value="7-cyano-7-deazaguanine synthase QueC"/>
    <property type="match status" value="1"/>
</dbReference>
<keyword evidence="3 11" id="KW-0479">Metal-binding</keyword>
<feature type="binding site" evidence="11">
    <location>
        <begin position="12"/>
        <end position="22"/>
    </location>
    <ligand>
        <name>ATP</name>
        <dbReference type="ChEBI" id="CHEBI:30616"/>
    </ligand>
</feature>
<keyword evidence="2 11" id="KW-0436">Ligase</keyword>
<reference evidence="12 13" key="1">
    <citation type="submission" date="2018-06" db="EMBL/GenBank/DDBJ databases">
        <title>Genomic insight into two independent archaeal endosymbiosis events.</title>
        <authorList>
            <person name="Lind A.E."/>
            <person name="Lewis W.H."/>
            <person name="Spang A."/>
            <person name="Guy L."/>
            <person name="Embley M.T."/>
            <person name="Ettema T.J.G."/>
        </authorList>
    </citation>
    <scope>NUCLEOTIDE SEQUENCE [LARGE SCALE GENOMIC DNA]</scope>
    <source>
        <strain evidence="12">NOE</strain>
    </source>
</reference>
<feature type="binding site" evidence="11">
    <location>
        <position position="197"/>
    </location>
    <ligand>
        <name>Zn(2+)</name>
        <dbReference type="ChEBI" id="CHEBI:29105"/>
    </ligand>
</feature>
<feature type="binding site" evidence="11">
    <location>
        <position position="205"/>
    </location>
    <ligand>
        <name>Zn(2+)</name>
        <dbReference type="ChEBI" id="CHEBI:29105"/>
    </ligand>
</feature>
<dbReference type="Pfam" id="PF06508">
    <property type="entry name" value="QueC"/>
    <property type="match status" value="1"/>
</dbReference>
<dbReference type="SUPFAM" id="SSF52402">
    <property type="entry name" value="Adenine nucleotide alpha hydrolases-like"/>
    <property type="match status" value="1"/>
</dbReference>
<dbReference type="Proteomes" id="UP000253099">
    <property type="component" value="Unassembled WGS sequence"/>
</dbReference>
<dbReference type="PANTHER" id="PTHR42914:SF1">
    <property type="entry name" value="7-CYANO-7-DEAZAGUANINE SYNTHASE"/>
    <property type="match status" value="1"/>
</dbReference>
<evidence type="ECO:0000256" key="5">
    <source>
        <dbReference type="ARBA" id="ARBA00022833"/>
    </source>
</evidence>
<evidence type="ECO:0000313" key="13">
    <source>
        <dbReference type="Proteomes" id="UP000253099"/>
    </source>
</evidence>
<evidence type="ECO:0000256" key="7">
    <source>
        <dbReference type="ARBA" id="ARBA00037768"/>
    </source>
</evidence>
<comment type="function">
    <text evidence="7 11">Catalyzes the ATP-dependent conversion of 7-carboxy-7-deazaguanine (CDG) to 7-cyano-7-deazaguanine (preQ(0)).</text>
</comment>
<comment type="cofactor">
    <cofactor evidence="11">
        <name>Zn(2+)</name>
        <dbReference type="ChEBI" id="CHEBI:29105"/>
    </cofactor>
    <text evidence="11">Binds 1 zinc ion per subunit.</text>
</comment>
<comment type="pathway">
    <text evidence="1 11">Purine metabolism; 7-cyano-7-deazaguanine biosynthesis.</text>
</comment>
<dbReference type="GO" id="GO:0008270">
    <property type="term" value="F:zinc ion binding"/>
    <property type="evidence" value="ECO:0007669"/>
    <property type="project" value="UniProtKB-UniRule"/>
</dbReference>
<evidence type="ECO:0000256" key="6">
    <source>
        <dbReference type="ARBA" id="ARBA00022840"/>
    </source>
</evidence>
<feature type="binding site" evidence="11">
    <location>
        <position position="211"/>
    </location>
    <ligand>
        <name>Zn(2+)</name>
        <dbReference type="ChEBI" id="CHEBI:29105"/>
    </ligand>
</feature>
<keyword evidence="4 11" id="KW-0547">Nucleotide-binding</keyword>
<dbReference type="InterPro" id="IPR014729">
    <property type="entry name" value="Rossmann-like_a/b/a_fold"/>
</dbReference>
<dbReference type="PANTHER" id="PTHR42914">
    <property type="entry name" value="7-CYANO-7-DEAZAGUANINE SYNTHASE"/>
    <property type="match status" value="1"/>
</dbReference>
<evidence type="ECO:0000256" key="11">
    <source>
        <dbReference type="HAMAP-Rule" id="MF_01633"/>
    </source>
</evidence>
<dbReference type="GO" id="GO:0005524">
    <property type="term" value="F:ATP binding"/>
    <property type="evidence" value="ECO:0007669"/>
    <property type="project" value="UniProtKB-UniRule"/>
</dbReference>
<evidence type="ECO:0000256" key="9">
    <source>
        <dbReference type="ARBA" id="ARBA00039149"/>
    </source>
</evidence>
<comment type="similarity">
    <text evidence="8 11">Belongs to the QueC family.</text>
</comment>
<evidence type="ECO:0000256" key="8">
    <source>
        <dbReference type="ARBA" id="ARBA00037993"/>
    </source>
</evidence>
<proteinExistence type="inferred from homology"/>
<name>A0A366M9V9_9EURY</name>
<dbReference type="PIRSF" id="PIRSF006293">
    <property type="entry name" value="ExsB"/>
    <property type="match status" value="1"/>
</dbReference>
<dbReference type="InterPro" id="IPR018317">
    <property type="entry name" value="QueC"/>
</dbReference>
<dbReference type="CDD" id="cd01995">
    <property type="entry name" value="QueC-like"/>
    <property type="match status" value="1"/>
</dbReference>
<dbReference type="AlphaFoldDB" id="A0A366M9V9"/>
<dbReference type="Gene3D" id="3.40.50.620">
    <property type="entry name" value="HUPs"/>
    <property type="match status" value="1"/>
</dbReference>
<dbReference type="GO" id="GO:0016879">
    <property type="term" value="F:ligase activity, forming carbon-nitrogen bonds"/>
    <property type="evidence" value="ECO:0007669"/>
    <property type="project" value="UniProtKB-UniRule"/>
</dbReference>
<protein>
    <recommendedName>
        <fullName evidence="9 11">7-cyano-7-deazaguanine synthase</fullName>
        <ecNumber evidence="9 11">6.3.4.20</ecNumber>
    </recommendedName>
    <alternativeName>
        <fullName evidence="11">7-cyano-7-carbaguanine synthase</fullName>
    </alternativeName>
    <alternativeName>
        <fullName evidence="11">Archaeosine biosynthesis protein QueC</fullName>
    </alternativeName>
    <alternativeName>
        <fullName evidence="11">PreQ(0) synthase</fullName>
    </alternativeName>
</protein>
<evidence type="ECO:0000256" key="2">
    <source>
        <dbReference type="ARBA" id="ARBA00022598"/>
    </source>
</evidence>
<dbReference type="UniPathway" id="UPA00391"/>
<feature type="binding site" evidence="11">
    <location>
        <position position="208"/>
    </location>
    <ligand>
        <name>Zn(2+)</name>
        <dbReference type="ChEBI" id="CHEBI:29105"/>
    </ligand>
</feature>
<evidence type="ECO:0000256" key="4">
    <source>
        <dbReference type="ARBA" id="ARBA00022741"/>
    </source>
</evidence>
<sequence>MSTNIKKAISVLSGGLDSTVATSFFAEEYDIQAITFNYGQKSLDQEIDASLKLCQKLGMKHTIIDLLWLANIGNSALTSDNEVPQVNFEDIEDIETNENTADKVWVPGRNIVFSAIATSFAEGEDAEIIIVGWDKEEAATFPDNSKEFLNSFNNMILEGTKASEKIKIKAPLIDLNKKEIVQLGKKINAPFDITYSCYNGENIHCGRCGSCIRRKKAFLDANIQDPTVYKE</sequence>
<keyword evidence="6 11" id="KW-0067">ATP-binding</keyword>
<evidence type="ECO:0000313" key="12">
    <source>
        <dbReference type="EMBL" id="RBQ22339.1"/>
    </source>
</evidence>
<gene>
    <name evidence="12" type="primary">queC_2</name>
    <name evidence="11" type="synonym">queC</name>
    <name evidence="12" type="ORF">ALNOE001_20780</name>
</gene>
<keyword evidence="13" id="KW-1185">Reference proteome</keyword>
<comment type="caution">
    <text evidence="12">The sequence shown here is derived from an EMBL/GenBank/DDBJ whole genome shotgun (WGS) entry which is preliminary data.</text>
</comment>
<organism evidence="12 13">
    <name type="scientific">Candidatus Methanobinarius endosymbioticus</name>
    <dbReference type="NCBI Taxonomy" id="2006182"/>
    <lineage>
        <taxon>Archaea</taxon>
        <taxon>Methanobacteriati</taxon>
        <taxon>Methanobacteriota</taxon>
        <taxon>Methanomada group</taxon>
        <taxon>Methanobacteria</taxon>
        <taxon>Methanobacteriales</taxon>
        <taxon>Methanobacteriaceae</taxon>
        <taxon>Candidatus Methanobinarius</taxon>
    </lineage>
</organism>
<evidence type="ECO:0000256" key="10">
    <source>
        <dbReference type="ARBA" id="ARBA00047890"/>
    </source>
</evidence>
<dbReference type="HAMAP" id="MF_01633">
    <property type="entry name" value="QueC"/>
    <property type="match status" value="1"/>
</dbReference>
<dbReference type="EMBL" id="NIZT01000070">
    <property type="protein sequence ID" value="RBQ22339.1"/>
    <property type="molecule type" value="Genomic_DNA"/>
</dbReference>
<accession>A0A366M9V9</accession>
<keyword evidence="5 11" id="KW-0862">Zinc</keyword>